<accession>A0AAV1ICM6</accession>
<proteinExistence type="predicted"/>
<organism evidence="2 3">
    <name type="scientific">Coccomyxa viridis</name>
    <dbReference type="NCBI Taxonomy" id="1274662"/>
    <lineage>
        <taxon>Eukaryota</taxon>
        <taxon>Viridiplantae</taxon>
        <taxon>Chlorophyta</taxon>
        <taxon>core chlorophytes</taxon>
        <taxon>Trebouxiophyceae</taxon>
        <taxon>Trebouxiophyceae incertae sedis</taxon>
        <taxon>Coccomyxaceae</taxon>
        <taxon>Coccomyxa</taxon>
    </lineage>
</organism>
<sequence length="197" mass="20894">MHSTSRMHCLVGPRPQTKTITRGPPVSRTWALIDGRGSISRLTHSQEGIQSPHSRHTPFFRTQTFDVMKAAQLIALSALALVLLSSTASAQNCVGNGISLNRDCAAFTQAIKDNADRIMSASCQDLQTELVKPQYGSPSDQCCSDAKSFFGAGCACDANTQQQARLFYGYSTQQLNAAATAASIRCPGASGGCGSKC</sequence>
<dbReference type="EMBL" id="CAUYUE010000011">
    <property type="protein sequence ID" value="CAK0784892.1"/>
    <property type="molecule type" value="Genomic_DNA"/>
</dbReference>
<name>A0AAV1ICM6_9CHLO</name>
<dbReference type="Proteomes" id="UP001314263">
    <property type="component" value="Unassembled WGS sequence"/>
</dbReference>
<evidence type="ECO:0000313" key="2">
    <source>
        <dbReference type="EMBL" id="CAK0784892.1"/>
    </source>
</evidence>
<reference evidence="2 3" key="1">
    <citation type="submission" date="2023-10" db="EMBL/GenBank/DDBJ databases">
        <authorList>
            <person name="Maclean D."/>
            <person name="Macfadyen A."/>
        </authorList>
    </citation>
    <scope>NUCLEOTIDE SEQUENCE [LARGE SCALE GENOMIC DNA]</scope>
</reference>
<gene>
    <name evidence="2" type="ORF">CVIRNUC_008097</name>
</gene>
<feature type="region of interest" description="Disordered" evidence="1">
    <location>
        <begin position="1"/>
        <end position="24"/>
    </location>
</feature>
<protein>
    <submittedName>
        <fullName evidence="2">Uncharacterized protein</fullName>
    </submittedName>
</protein>
<comment type="caution">
    <text evidence="2">The sequence shown here is derived from an EMBL/GenBank/DDBJ whole genome shotgun (WGS) entry which is preliminary data.</text>
</comment>
<dbReference type="AlphaFoldDB" id="A0AAV1ICM6"/>
<evidence type="ECO:0000256" key="1">
    <source>
        <dbReference type="SAM" id="MobiDB-lite"/>
    </source>
</evidence>
<evidence type="ECO:0000313" key="3">
    <source>
        <dbReference type="Proteomes" id="UP001314263"/>
    </source>
</evidence>
<keyword evidence="3" id="KW-1185">Reference proteome</keyword>